<dbReference type="KEGG" id="dee:HQN60_05415"/>
<accession>A0A6M8SS99</accession>
<comment type="similarity">
    <text evidence="7">Belongs to the drug/metabolite transporter (DMT) superfamily. Small multidrug resistance (SMR) (TC 2.A.7.1) family. Gdx/SugE subfamily.</text>
</comment>
<evidence type="ECO:0000256" key="6">
    <source>
        <dbReference type="ARBA" id="ARBA00023136"/>
    </source>
</evidence>
<gene>
    <name evidence="11" type="ORF">HQN60_05415</name>
</gene>
<feature type="transmembrane region" description="Helical" evidence="10">
    <location>
        <begin position="90"/>
        <end position="109"/>
    </location>
</feature>
<dbReference type="InterPro" id="IPR000390">
    <property type="entry name" value="Small_drug/metabolite_transptr"/>
</dbReference>
<dbReference type="RefSeq" id="WP_173532700.1">
    <property type="nucleotide sequence ID" value="NZ_CP054143.1"/>
</dbReference>
<evidence type="ECO:0000256" key="2">
    <source>
        <dbReference type="ARBA" id="ARBA00022448"/>
    </source>
</evidence>
<dbReference type="AlphaFoldDB" id="A0A6M8SS99"/>
<keyword evidence="4 9" id="KW-0812">Transmembrane</keyword>
<protein>
    <recommendedName>
        <fullName evidence="8">Guanidinium exporter</fullName>
    </recommendedName>
</protein>
<evidence type="ECO:0000256" key="3">
    <source>
        <dbReference type="ARBA" id="ARBA00022475"/>
    </source>
</evidence>
<dbReference type="SUPFAM" id="SSF103481">
    <property type="entry name" value="Multidrug resistance efflux transporter EmrE"/>
    <property type="match status" value="1"/>
</dbReference>
<dbReference type="EMBL" id="CP054143">
    <property type="protein sequence ID" value="QKJ66196.1"/>
    <property type="molecule type" value="Genomic_DNA"/>
</dbReference>
<dbReference type="InterPro" id="IPR037185">
    <property type="entry name" value="EmrE-like"/>
</dbReference>
<dbReference type="InterPro" id="IPR045324">
    <property type="entry name" value="Small_multidrug_res"/>
</dbReference>
<sequence>MSALSQAWLLLLGAGICEIGWPLGFKLSQTSQYPKLAIAASIISIAVSGLLLWMAQKQIPIGTAYAVWTGIGAAGTFLVGVMWFNDPLTVMRSVGAMMIIGGVIVMKLAH</sequence>
<keyword evidence="12" id="KW-1185">Reference proteome</keyword>
<dbReference type="GO" id="GO:0022857">
    <property type="term" value="F:transmembrane transporter activity"/>
    <property type="evidence" value="ECO:0007669"/>
    <property type="project" value="InterPro"/>
</dbReference>
<evidence type="ECO:0000313" key="11">
    <source>
        <dbReference type="EMBL" id="QKJ66196.1"/>
    </source>
</evidence>
<evidence type="ECO:0000256" key="7">
    <source>
        <dbReference type="ARBA" id="ARBA00038151"/>
    </source>
</evidence>
<evidence type="ECO:0000256" key="10">
    <source>
        <dbReference type="SAM" id="Phobius"/>
    </source>
</evidence>
<dbReference type="Proteomes" id="UP000504844">
    <property type="component" value="Chromosome"/>
</dbReference>
<evidence type="ECO:0000256" key="4">
    <source>
        <dbReference type="ARBA" id="ARBA00022692"/>
    </source>
</evidence>
<reference evidence="11 12" key="1">
    <citation type="submission" date="2020-05" db="EMBL/GenBank/DDBJ databases">
        <title>Complete genome sequence of Deefgea sp. D17.</title>
        <authorList>
            <person name="Bae J.-W."/>
            <person name="Han J.E."/>
        </authorList>
    </citation>
    <scope>NUCLEOTIDE SEQUENCE [LARGE SCALE GENOMIC DNA]</scope>
    <source>
        <strain evidence="11 12">D17</strain>
    </source>
</reference>
<comment type="subcellular location">
    <subcellularLocation>
        <location evidence="1 9">Cell membrane</location>
        <topology evidence="1 9">Multi-pass membrane protein</topology>
    </subcellularLocation>
</comment>
<keyword evidence="2" id="KW-0813">Transport</keyword>
<dbReference type="PANTHER" id="PTHR30561">
    <property type="entry name" value="SMR FAMILY PROTON-DEPENDENT DRUG EFFLUX TRANSPORTER SUGE"/>
    <property type="match status" value="1"/>
</dbReference>
<evidence type="ECO:0000256" key="5">
    <source>
        <dbReference type="ARBA" id="ARBA00022989"/>
    </source>
</evidence>
<keyword evidence="3" id="KW-1003">Cell membrane</keyword>
<dbReference type="GO" id="GO:0005886">
    <property type="term" value="C:plasma membrane"/>
    <property type="evidence" value="ECO:0007669"/>
    <property type="project" value="UniProtKB-SubCell"/>
</dbReference>
<keyword evidence="5 10" id="KW-1133">Transmembrane helix</keyword>
<dbReference type="Pfam" id="PF00893">
    <property type="entry name" value="Multi_Drug_Res"/>
    <property type="match status" value="1"/>
</dbReference>
<evidence type="ECO:0000256" key="9">
    <source>
        <dbReference type="RuleBase" id="RU003942"/>
    </source>
</evidence>
<dbReference type="PANTHER" id="PTHR30561:SF0">
    <property type="entry name" value="GUANIDINIUM EXPORTER"/>
    <property type="match status" value="1"/>
</dbReference>
<keyword evidence="6 10" id="KW-0472">Membrane</keyword>
<dbReference type="Gene3D" id="1.10.3730.20">
    <property type="match status" value="1"/>
</dbReference>
<evidence type="ECO:0000256" key="8">
    <source>
        <dbReference type="ARBA" id="ARBA00039168"/>
    </source>
</evidence>
<proteinExistence type="inferred from homology"/>
<evidence type="ECO:0000313" key="12">
    <source>
        <dbReference type="Proteomes" id="UP000504844"/>
    </source>
</evidence>
<feature type="transmembrane region" description="Helical" evidence="10">
    <location>
        <begin position="65"/>
        <end position="84"/>
    </location>
</feature>
<evidence type="ECO:0000256" key="1">
    <source>
        <dbReference type="ARBA" id="ARBA00004651"/>
    </source>
</evidence>
<organism evidence="11 12">
    <name type="scientific">Deefgea piscis</name>
    <dbReference type="NCBI Taxonomy" id="2739061"/>
    <lineage>
        <taxon>Bacteria</taxon>
        <taxon>Pseudomonadati</taxon>
        <taxon>Pseudomonadota</taxon>
        <taxon>Betaproteobacteria</taxon>
        <taxon>Neisseriales</taxon>
        <taxon>Chitinibacteraceae</taxon>
        <taxon>Deefgea</taxon>
    </lineage>
</organism>
<feature type="transmembrane region" description="Helical" evidence="10">
    <location>
        <begin position="33"/>
        <end position="53"/>
    </location>
</feature>
<name>A0A6M8SS99_9NEIS</name>